<dbReference type="AlphaFoldDB" id="A0A512JCJ4"/>
<gene>
    <name evidence="2" type="ORF">GCM10007888_32390</name>
    <name evidence="1" type="ORF">MOX02_57320</name>
</gene>
<evidence type="ECO:0000313" key="2">
    <source>
        <dbReference type="EMBL" id="GLS64858.1"/>
    </source>
</evidence>
<reference evidence="1 3" key="3">
    <citation type="submission" date="2019-07" db="EMBL/GenBank/DDBJ databases">
        <title>Whole genome shotgun sequence of Methylobacterium oxalidis NBRC 107715.</title>
        <authorList>
            <person name="Hosoyama A."/>
            <person name="Uohara A."/>
            <person name="Ohji S."/>
            <person name="Ichikawa N."/>
        </authorList>
    </citation>
    <scope>NUCLEOTIDE SEQUENCE [LARGE SCALE GENOMIC DNA]</scope>
    <source>
        <strain evidence="1 3">NBRC 107715</strain>
    </source>
</reference>
<name>A0A512JCJ4_9HYPH</name>
<dbReference type="Proteomes" id="UP000321960">
    <property type="component" value="Unassembled WGS sequence"/>
</dbReference>
<organism evidence="1 3">
    <name type="scientific">Methylobacterium oxalidis</name>
    <dbReference type="NCBI Taxonomy" id="944322"/>
    <lineage>
        <taxon>Bacteria</taxon>
        <taxon>Pseudomonadati</taxon>
        <taxon>Pseudomonadota</taxon>
        <taxon>Alphaproteobacteria</taxon>
        <taxon>Hyphomicrobiales</taxon>
        <taxon>Methylobacteriaceae</taxon>
        <taxon>Methylobacterium</taxon>
    </lineage>
</organism>
<dbReference type="Proteomes" id="UP001156856">
    <property type="component" value="Unassembled WGS sequence"/>
</dbReference>
<reference evidence="2" key="4">
    <citation type="submission" date="2023-01" db="EMBL/GenBank/DDBJ databases">
        <title>Draft genome sequence of Methylobacterium oxalidis strain NBRC 107715.</title>
        <authorList>
            <person name="Sun Q."/>
            <person name="Mori K."/>
        </authorList>
    </citation>
    <scope>NUCLEOTIDE SEQUENCE</scope>
    <source>
        <strain evidence="2">NBRC 107715</strain>
    </source>
</reference>
<keyword evidence="4" id="KW-1185">Reference proteome</keyword>
<evidence type="ECO:0000313" key="3">
    <source>
        <dbReference type="Proteomes" id="UP000321960"/>
    </source>
</evidence>
<accession>A0A512JCJ4</accession>
<reference evidence="2" key="1">
    <citation type="journal article" date="2014" name="Int. J. Syst. Evol. Microbiol.">
        <title>Complete genome of a new Firmicutes species belonging to the dominant human colonic microbiota ('Ruminococcus bicirculans') reveals two chromosomes and a selective capacity to utilize plant glucans.</title>
        <authorList>
            <consortium name="NISC Comparative Sequencing Program"/>
            <person name="Wegmann U."/>
            <person name="Louis P."/>
            <person name="Goesmann A."/>
            <person name="Henrissat B."/>
            <person name="Duncan S.H."/>
            <person name="Flint H.J."/>
        </authorList>
    </citation>
    <scope>NUCLEOTIDE SEQUENCE</scope>
    <source>
        <strain evidence="2">NBRC 107715</strain>
    </source>
</reference>
<proteinExistence type="predicted"/>
<comment type="caution">
    <text evidence="1">The sequence shown here is derived from an EMBL/GenBank/DDBJ whole genome shotgun (WGS) entry which is preliminary data.</text>
</comment>
<dbReference type="EMBL" id="BSPK01000054">
    <property type="protein sequence ID" value="GLS64858.1"/>
    <property type="molecule type" value="Genomic_DNA"/>
</dbReference>
<evidence type="ECO:0000313" key="4">
    <source>
        <dbReference type="Proteomes" id="UP001156856"/>
    </source>
</evidence>
<protein>
    <submittedName>
        <fullName evidence="1">Uncharacterized protein</fullName>
    </submittedName>
</protein>
<evidence type="ECO:0000313" key="1">
    <source>
        <dbReference type="EMBL" id="GEP07694.1"/>
    </source>
</evidence>
<dbReference type="EMBL" id="BJZU01000174">
    <property type="protein sequence ID" value="GEP07694.1"/>
    <property type="molecule type" value="Genomic_DNA"/>
</dbReference>
<reference evidence="4" key="2">
    <citation type="journal article" date="2019" name="Int. J. Syst. Evol. Microbiol.">
        <title>The Global Catalogue of Microorganisms (GCM) 10K type strain sequencing project: providing services to taxonomists for standard genome sequencing and annotation.</title>
        <authorList>
            <consortium name="The Broad Institute Genomics Platform"/>
            <consortium name="The Broad Institute Genome Sequencing Center for Infectious Disease"/>
            <person name="Wu L."/>
            <person name="Ma J."/>
        </authorList>
    </citation>
    <scope>NUCLEOTIDE SEQUENCE [LARGE SCALE GENOMIC DNA]</scope>
    <source>
        <strain evidence="4">NBRC 107715</strain>
    </source>
</reference>
<dbReference type="RefSeq" id="WP_147029113.1">
    <property type="nucleotide sequence ID" value="NZ_BJZU01000174.1"/>
</dbReference>
<sequence length="82" mass="9185">MSTADIIVLAVRGDNDALEKIRKLHPPTAGIIERTRARLAGMGERLAEELAANDDPDECERLIRIELEKALIEMVPRPERPN</sequence>